<dbReference type="RefSeq" id="XP_052905167.1">
    <property type="nucleotide sequence ID" value="XM_053048407.1"/>
</dbReference>
<dbReference type="PANTHER" id="PTHR22958">
    <property type="entry name" value="GLYCEROPHOSPHORYL DIESTER PHOSPHODIESTERASE"/>
    <property type="match status" value="1"/>
</dbReference>
<dbReference type="HOGENOM" id="CLU_790094_0_0_1"/>
<evidence type="ECO:0000259" key="2">
    <source>
        <dbReference type="PROSITE" id="PS51704"/>
    </source>
</evidence>
<dbReference type="Pfam" id="PF03009">
    <property type="entry name" value="GDPD"/>
    <property type="match status" value="1"/>
</dbReference>
<keyword evidence="4" id="KW-1185">Reference proteome</keyword>
<organism evidence="3 4">
    <name type="scientific">Nematocida ausubeli (strain ATCC PRA-371 / ERTm2)</name>
    <name type="common">Nematode killer fungus</name>
    <dbReference type="NCBI Taxonomy" id="1913371"/>
    <lineage>
        <taxon>Eukaryota</taxon>
        <taxon>Fungi</taxon>
        <taxon>Fungi incertae sedis</taxon>
        <taxon>Microsporidia</taxon>
        <taxon>Nematocida</taxon>
    </lineage>
</organism>
<dbReference type="InterPro" id="IPR051578">
    <property type="entry name" value="GDPD"/>
</dbReference>
<dbReference type="SUPFAM" id="SSF51695">
    <property type="entry name" value="PLC-like phosphodiesterases"/>
    <property type="match status" value="1"/>
</dbReference>
<dbReference type="GO" id="GO:0046475">
    <property type="term" value="P:glycerophospholipid catabolic process"/>
    <property type="evidence" value="ECO:0007669"/>
    <property type="project" value="TreeGrafter"/>
</dbReference>
<dbReference type="EMBL" id="AKIJ01000002">
    <property type="protein sequence ID" value="KFG26612.1"/>
    <property type="molecule type" value="Genomic_DNA"/>
</dbReference>
<feature type="domain" description="GP-PDE" evidence="2">
    <location>
        <begin position="125"/>
        <end position="345"/>
    </location>
</feature>
<dbReference type="GeneID" id="77675736"/>
<evidence type="ECO:0000313" key="4">
    <source>
        <dbReference type="Proteomes" id="UP000054524"/>
    </source>
</evidence>
<dbReference type="GO" id="GO:0008081">
    <property type="term" value="F:phosphoric diester hydrolase activity"/>
    <property type="evidence" value="ECO:0007669"/>
    <property type="project" value="InterPro"/>
</dbReference>
<dbReference type="Proteomes" id="UP000054524">
    <property type="component" value="Unassembled WGS sequence"/>
</dbReference>
<gene>
    <name evidence="3" type="ORF">NESG_00763</name>
</gene>
<dbReference type="PANTHER" id="PTHR22958:SF1">
    <property type="entry name" value="GLYCEROPHOSPHOCHOLINE PHOSPHODIESTERASE GPCPD1"/>
    <property type="match status" value="1"/>
</dbReference>
<proteinExistence type="predicted"/>
<protein>
    <recommendedName>
        <fullName evidence="2">GP-PDE domain-containing protein</fullName>
    </recommendedName>
</protein>
<evidence type="ECO:0000256" key="1">
    <source>
        <dbReference type="ARBA" id="ARBA00022801"/>
    </source>
</evidence>
<reference evidence="3 4" key="1">
    <citation type="journal article" date="2014" name="Genome Announc.">
        <title>Genome Sequence of the Microsporidian Species Nematocida sp1 Strain ERTm6 (ATCC PRA-372).</title>
        <authorList>
            <person name="Bakowski M.A."/>
            <person name="Priest M."/>
            <person name="Young S."/>
            <person name="Cuomo C.A."/>
            <person name="Troemel E.R."/>
        </authorList>
    </citation>
    <scope>NUCLEOTIDE SEQUENCE [LARGE SCALE GENOMIC DNA]</scope>
    <source>
        <strain evidence="3 4">ERTm6</strain>
    </source>
</reference>
<dbReference type="AlphaFoldDB" id="A0A086J394"/>
<comment type="caution">
    <text evidence="3">The sequence shown here is derived from an EMBL/GenBank/DDBJ whole genome shotgun (WGS) entry which is preliminary data.</text>
</comment>
<dbReference type="InterPro" id="IPR017946">
    <property type="entry name" value="PLC-like_Pdiesterase_TIM-brl"/>
</dbReference>
<dbReference type="InterPro" id="IPR030395">
    <property type="entry name" value="GP_PDE_dom"/>
</dbReference>
<name>A0A086J394_NEMA1</name>
<dbReference type="Gene3D" id="3.20.20.190">
    <property type="entry name" value="Phosphatidylinositol (PI) phosphodiesterase"/>
    <property type="match status" value="1"/>
</dbReference>
<sequence length="351" mass="39319">MPHNKHKEKLLPGKNANDSEITECKNGGIDKNNIQKNESMVFCGNSVDERTCFCYETTTNSKFTCKHQSWMCNTEGCNKSNEKIDAVICEKTKDCGDIDNSGDNGSIKEDMQMHTPDIIRSYGEVQFIGHRGMGNGHALGENTVAAILACGKFLKMAEIDVQLSLDEVVFVHHDLSLNGMQIDRIHSSELLQQGVLLLSELLCSTEIGLNVEVKFEQQNISAEIWCKAVLDVVAEHGKGREIVYSSFSQEVCTELRKHTQSVLFLVEKLTEESVKYAETQRLPGIVTEVEEVLNNLHIVKMIREKGLSLITYGKGNSEFVKIEEQLRLGVCGIIADSVESVFERYIRPIQK</sequence>
<keyword evidence="1" id="KW-0378">Hydrolase</keyword>
<dbReference type="PROSITE" id="PS51704">
    <property type="entry name" value="GP_PDE"/>
    <property type="match status" value="1"/>
</dbReference>
<evidence type="ECO:0000313" key="3">
    <source>
        <dbReference type="EMBL" id="KFG26612.1"/>
    </source>
</evidence>
<accession>A0A086J394</accession>